<dbReference type="KEGG" id="sgq:SGLAD_v1c01750"/>
<dbReference type="OrthoDB" id="387638at2"/>
<name>A0A4P7AG97_9MOLU</name>
<reference evidence="1 2" key="1">
    <citation type="submission" date="2019-03" db="EMBL/GenBank/DDBJ databases">
        <title>Complete genome sequence of Spiroplasma gladiatoris TG-1 (DSM 22552).</title>
        <authorList>
            <person name="Lin Y.-C."/>
            <person name="Chou L."/>
            <person name="Kuo C.-H."/>
        </authorList>
    </citation>
    <scope>NUCLEOTIDE SEQUENCE [LARGE SCALE GENOMIC DNA]</scope>
    <source>
        <strain evidence="1 2">TG-1</strain>
    </source>
</reference>
<accession>A0A4P7AG97</accession>
<protein>
    <submittedName>
        <fullName evidence="1">Uncharacterized protein</fullName>
    </submittedName>
</protein>
<organism evidence="1 2">
    <name type="scientific">Spiroplasma gladiatoris</name>
    <dbReference type="NCBI Taxonomy" id="2143"/>
    <lineage>
        <taxon>Bacteria</taxon>
        <taxon>Bacillati</taxon>
        <taxon>Mycoplasmatota</taxon>
        <taxon>Mollicutes</taxon>
        <taxon>Entomoplasmatales</taxon>
        <taxon>Spiroplasmataceae</taxon>
        <taxon>Spiroplasma</taxon>
    </lineage>
</organism>
<keyword evidence="2" id="KW-1185">Reference proteome</keyword>
<dbReference type="AlphaFoldDB" id="A0A4P7AG97"/>
<dbReference type="RefSeq" id="WP_134297173.1">
    <property type="nucleotide sequence ID" value="NZ_CP038013.1"/>
</dbReference>
<dbReference type="EMBL" id="CP038013">
    <property type="protein sequence ID" value="QBQ07374.1"/>
    <property type="molecule type" value="Genomic_DNA"/>
</dbReference>
<evidence type="ECO:0000313" key="2">
    <source>
        <dbReference type="Proteomes" id="UP000294309"/>
    </source>
</evidence>
<sequence>MVFDKVEFIYSKDILPLKIIYSEIRKPTLIEFLVLSIILEHPNKQNSLQEILQEDFKIINTELFERALKDLITYKIVDLNKSKAGWSTLGMDIEIEKLQIEKNIINSFLKKDFIISQSNKGYDIKWAFDQINNSCELINEVYWDKRVNDVKYSFKYEKDYENENFWNSKIIMEKLNDFIKNNVEIFGTNFVFESLKINNEFDIENIKIAKPLLVKSACAIELKVKIIKNKFEVQTDDIDLKTFLNQNTTLQKDIVESVIIQYNKKILDTLVPKRDFISNEDFEKEEINIGSINIKTSQNLLLINNQDIKSFDKLLNIKHLLSSAKTIIFYNTKANNKTIETKNGRIISYVESTNDEILNKNSLIYIDSENNLTGFAITNYEIDFLKIKTPVAYKFKYKNKINLKQVFENNLERVLESYKEELLTDEIDKSTITFLFLKRLGLEQKLNDILFDYLKKDIDQGKKFKSLISIFSKENNKEAINFLENILKNVFIELSKKRNSQNIIDLLERYNFENKNIFIELIININLDDELDNILRINTLLENKNLDGWKINIRNCLTSLFKYAKNKNIPSLLDENNFTSVIYKQHANIINSIGKITKYLYQENFDKVKDSYFSLLNKILDLIKSFSYINNFKDYLIAVSECLTPFYKAYYDYKIKEIQYMDKESNEYILETKSANFINHIEEQLDLIISNEAITFPIEIKIEWAKHINKKINEVENILNNDSAILYLALNIVFGKKEVYSKESLINFQNRIRGI</sequence>
<dbReference type="Proteomes" id="UP000294309">
    <property type="component" value="Chromosome"/>
</dbReference>
<proteinExistence type="predicted"/>
<gene>
    <name evidence="1" type="ORF">SGLAD_v1c01750</name>
</gene>
<evidence type="ECO:0000313" key="1">
    <source>
        <dbReference type="EMBL" id="QBQ07374.1"/>
    </source>
</evidence>